<dbReference type="GO" id="GO:0016779">
    <property type="term" value="F:nucleotidyltransferase activity"/>
    <property type="evidence" value="ECO:0007669"/>
    <property type="project" value="UniProtKB-KW"/>
</dbReference>
<dbReference type="Proteomes" id="UP000255050">
    <property type="component" value="Unassembled WGS sequence"/>
</dbReference>
<proteinExistence type="predicted"/>
<keyword evidence="1" id="KW-0548">Nucleotidyltransferase</keyword>
<gene>
    <name evidence="1" type="ORF">NCTC11694_03749</name>
</gene>
<comment type="caution">
    <text evidence="1">The sequence shown here is derived from an EMBL/GenBank/DDBJ whole genome shotgun (WGS) entry which is preliminary data.</text>
</comment>
<evidence type="ECO:0000313" key="2">
    <source>
        <dbReference type="Proteomes" id="UP000255050"/>
    </source>
</evidence>
<dbReference type="EMBL" id="UGJR01000002">
    <property type="protein sequence ID" value="STR42524.1"/>
    <property type="molecule type" value="Genomic_DNA"/>
</dbReference>
<name>A0A7H4M298_9ENTR</name>
<organism evidence="1 2">
    <name type="scientific">Klebsiella michiganensis</name>
    <dbReference type="NCBI Taxonomy" id="1134687"/>
    <lineage>
        <taxon>Bacteria</taxon>
        <taxon>Pseudomonadati</taxon>
        <taxon>Pseudomonadota</taxon>
        <taxon>Gammaproteobacteria</taxon>
        <taxon>Enterobacterales</taxon>
        <taxon>Enterobacteriaceae</taxon>
        <taxon>Klebsiella/Raoultella group</taxon>
        <taxon>Klebsiella</taxon>
    </lineage>
</organism>
<evidence type="ECO:0000313" key="1">
    <source>
        <dbReference type="EMBL" id="STR42524.1"/>
    </source>
</evidence>
<keyword evidence="1" id="KW-0808">Transferase</keyword>
<dbReference type="AlphaFoldDB" id="A0A7H4M298"/>
<reference evidence="1 2" key="1">
    <citation type="submission" date="2018-06" db="EMBL/GenBank/DDBJ databases">
        <authorList>
            <consortium name="Pathogen Informatics"/>
            <person name="Doyle S."/>
        </authorList>
    </citation>
    <scope>NUCLEOTIDE SEQUENCE [LARGE SCALE GENOMIC DNA]</scope>
    <source>
        <strain evidence="1 2">NCTC11694</strain>
    </source>
</reference>
<protein>
    <submittedName>
        <fullName evidence="1">Sulfur carrier protein adenylyltransferase ThiF</fullName>
    </submittedName>
</protein>
<sequence length="31" mass="3550">MNDSDFMRYSRQLLLEDIALKASKSCWPAGC</sequence>
<accession>A0A7H4M298</accession>